<name>A0ABZ2AH22_9BACT</name>
<reference evidence="3" key="1">
    <citation type="submission" date="2024-01" db="EMBL/GenBank/DDBJ databases">
        <title>Complete genome sequence of Mycoplasma gateae strain 3700.</title>
        <authorList>
            <person name="Spergser J."/>
        </authorList>
    </citation>
    <scope>NUCLEOTIDE SEQUENCE [LARGE SCALE GENOMIC DNA]</scope>
    <source>
        <strain evidence="3">3700</strain>
    </source>
</reference>
<feature type="coiled-coil region" evidence="1">
    <location>
        <begin position="134"/>
        <end position="161"/>
    </location>
</feature>
<evidence type="ECO:0000313" key="4">
    <source>
        <dbReference type="Proteomes" id="UP001431935"/>
    </source>
</evidence>
<organism evidence="3 4">
    <name type="scientific">Metamycoplasma gateae</name>
    <dbReference type="NCBI Taxonomy" id="35769"/>
    <lineage>
        <taxon>Bacteria</taxon>
        <taxon>Bacillati</taxon>
        <taxon>Mycoplasmatota</taxon>
        <taxon>Mycoplasmoidales</taxon>
        <taxon>Metamycoplasmataceae</taxon>
        <taxon>Metamycoplasma</taxon>
    </lineage>
</organism>
<protein>
    <recommendedName>
        <fullName evidence="5">Membrane protein P80</fullName>
    </recommendedName>
</protein>
<sequence>MSEKIKKTKTTEQKAKRRKVLWGTFWATAISAALAAGIGIPLVQASKALPKPTPILEKDSTILEIELPDGTSKKIDYGDVDKTPTLTNKNKNIFEAIEKNIANFLYEKEYEASLWYQAVYNANKAKVDEKTFALDSIDKIKERVQKEIDDLKKQYQKQYGLEKKWEEKFLEALSRSDWGSSKNETQALEYRVNIEVNKHAYRRYKTEVNTDWTYDELKNGIVANKDVFYEYKGKKVTIASKGEKIILDFAKENKNYVLPTEDSIESQTSSQSSIKIPMFVTKSFIKEFKDPERFIQPWISKKQAILSEFSLSAHQDQTGAEKPWIVSKTEIINLLKFSSYIEDETQVKIKAAIDGLKEFKGFSTLIKEDQITEQDEKVATNDKKLIEYLSADKSNSSKFGSKGFVNLEQTISTADPSSYLSLLSILLGDATESTGIYKYTEKADLFKDLKTNIIGALKSTPDFDKLENEFKNKLEQALTSEPQTKNKTDNYVEEYSKYNNEVEKIINNLEEKEFNKLFGNAFKDTFTKDVEGNKVNAIYKVGDNFVTVNSKGILIQNLHKFSSVDSIQKLIVKDLAIKSKANYKNTFTSELFDLNTIFNEILNSSYQINDLLSKEDFKTYLKEKKFTPIDSDKEKNFEDQDLSGALEYIKTLEQTNKTTIVNNKYGQIKEFIKKQIDQNLVADFTFDNNTNKFKITPHTNQDIIPYLFDIIVKYVLEDKHIENEGGQ</sequence>
<dbReference type="Proteomes" id="UP001431935">
    <property type="component" value="Chromosome"/>
</dbReference>
<keyword evidence="2" id="KW-0812">Transmembrane</keyword>
<evidence type="ECO:0000256" key="2">
    <source>
        <dbReference type="SAM" id="Phobius"/>
    </source>
</evidence>
<accession>A0ABZ2AH22</accession>
<keyword evidence="2" id="KW-0472">Membrane</keyword>
<proteinExistence type="predicted"/>
<evidence type="ECO:0000313" key="3">
    <source>
        <dbReference type="EMBL" id="WVN21416.1"/>
    </source>
</evidence>
<dbReference type="EMBL" id="CP143578">
    <property type="protein sequence ID" value="WVN21416.1"/>
    <property type="molecule type" value="Genomic_DNA"/>
</dbReference>
<feature type="transmembrane region" description="Helical" evidence="2">
    <location>
        <begin position="20"/>
        <end position="43"/>
    </location>
</feature>
<dbReference type="RefSeq" id="WP_330463454.1">
    <property type="nucleotide sequence ID" value="NZ_CP143578.1"/>
</dbReference>
<keyword evidence="2" id="KW-1133">Transmembrane helix</keyword>
<keyword evidence="1" id="KW-0175">Coiled coil</keyword>
<evidence type="ECO:0008006" key="5">
    <source>
        <dbReference type="Google" id="ProtNLM"/>
    </source>
</evidence>
<evidence type="ECO:0000256" key="1">
    <source>
        <dbReference type="SAM" id="Coils"/>
    </source>
</evidence>
<dbReference type="NCBIfam" id="NF045833">
    <property type="entry name" value="P80_membrane"/>
    <property type="match status" value="1"/>
</dbReference>
<gene>
    <name evidence="3" type="ORF">V2E26_00170</name>
</gene>
<feature type="coiled-coil region" evidence="1">
    <location>
        <begin position="488"/>
        <end position="515"/>
    </location>
</feature>
<keyword evidence="4" id="KW-1185">Reference proteome</keyword>